<dbReference type="RefSeq" id="XP_008328372.1">
    <property type="nucleotide sequence ID" value="XM_008330150.2"/>
</dbReference>
<evidence type="ECO:0000256" key="9">
    <source>
        <dbReference type="ARBA" id="ARBA00023136"/>
    </source>
</evidence>
<feature type="region of interest" description="Disordered" evidence="10">
    <location>
        <begin position="183"/>
        <end position="204"/>
    </location>
</feature>
<keyword evidence="8 11" id="KW-1133">Transmembrane helix</keyword>
<reference evidence="13 14" key="1">
    <citation type="journal article" date="2014" name="Nat. Genet.">
        <title>Whole-genome sequence of a flatfish provides insights into ZW sex chromosome evolution and adaptation to a benthic lifestyle.</title>
        <authorList>
            <person name="Chen S."/>
            <person name="Zhang G."/>
            <person name="Shao C."/>
            <person name="Huang Q."/>
            <person name="Liu G."/>
            <person name="Zhang P."/>
            <person name="Song W."/>
            <person name="An N."/>
            <person name="Chalopin D."/>
            <person name="Volff J.N."/>
            <person name="Hong Y."/>
            <person name="Li Q."/>
            <person name="Sha Z."/>
            <person name="Zhou H."/>
            <person name="Xie M."/>
            <person name="Yu Q."/>
            <person name="Liu Y."/>
            <person name="Xiang H."/>
            <person name="Wang N."/>
            <person name="Wu K."/>
            <person name="Yang C."/>
            <person name="Zhou Q."/>
            <person name="Liao X."/>
            <person name="Yang L."/>
            <person name="Hu Q."/>
            <person name="Zhang J."/>
            <person name="Meng L."/>
            <person name="Jin L."/>
            <person name="Tian Y."/>
            <person name="Lian J."/>
            <person name="Yang J."/>
            <person name="Miao G."/>
            <person name="Liu S."/>
            <person name="Liang Z."/>
            <person name="Yan F."/>
            <person name="Li Y."/>
            <person name="Sun B."/>
            <person name="Zhang H."/>
            <person name="Zhang J."/>
            <person name="Zhu Y."/>
            <person name="Du M."/>
            <person name="Zhao Y."/>
            <person name="Schartl M."/>
            <person name="Tang Q."/>
            <person name="Wang J."/>
        </authorList>
    </citation>
    <scope>NUCLEOTIDE SEQUENCE</scope>
</reference>
<dbReference type="GO" id="GO:0005198">
    <property type="term" value="F:structural molecule activity"/>
    <property type="evidence" value="ECO:0007669"/>
    <property type="project" value="InterPro"/>
</dbReference>
<dbReference type="GO" id="GO:0005886">
    <property type="term" value="C:plasma membrane"/>
    <property type="evidence" value="ECO:0007669"/>
    <property type="project" value="UniProtKB-SubCell"/>
</dbReference>
<dbReference type="Proteomes" id="UP000265120">
    <property type="component" value="Chromosome 2"/>
</dbReference>
<dbReference type="OMA" id="FMVEWKK"/>
<dbReference type="GeneTree" id="ENSGT00940000155387"/>
<evidence type="ECO:0000256" key="12">
    <source>
        <dbReference type="SAM" id="SignalP"/>
    </source>
</evidence>
<keyword evidence="6 11" id="KW-0812">Transmembrane</keyword>
<evidence type="ECO:0000313" key="14">
    <source>
        <dbReference type="Proteomes" id="UP000265120"/>
    </source>
</evidence>
<reference evidence="13" key="3">
    <citation type="submission" date="2025-09" db="UniProtKB">
        <authorList>
            <consortium name="Ensembl"/>
        </authorList>
    </citation>
    <scope>IDENTIFICATION</scope>
</reference>
<keyword evidence="9 11" id="KW-0472">Membrane</keyword>
<evidence type="ECO:0000256" key="7">
    <source>
        <dbReference type="ARBA" id="ARBA00022949"/>
    </source>
</evidence>
<dbReference type="Ensembl" id="ENSCSET00000021786.1">
    <property type="protein sequence ID" value="ENSCSEP00000021509.1"/>
    <property type="gene ID" value="ENSCSEG00000013731.1"/>
</dbReference>
<comment type="similarity">
    <text evidence="3">Belongs to the claudin family.</text>
</comment>
<evidence type="ECO:0000256" key="8">
    <source>
        <dbReference type="ARBA" id="ARBA00022989"/>
    </source>
</evidence>
<dbReference type="PANTHER" id="PTHR12002">
    <property type="entry name" value="CLAUDIN"/>
    <property type="match status" value="1"/>
</dbReference>
<evidence type="ECO:0000313" key="13">
    <source>
        <dbReference type="Ensembl" id="ENSCSEP00000021509.1"/>
    </source>
</evidence>
<evidence type="ECO:0000256" key="1">
    <source>
        <dbReference type="ARBA" id="ARBA00004435"/>
    </source>
</evidence>
<evidence type="ECO:0000256" key="10">
    <source>
        <dbReference type="SAM" id="MobiDB-lite"/>
    </source>
</evidence>
<feature type="transmembrane region" description="Helical" evidence="11">
    <location>
        <begin position="155"/>
        <end position="174"/>
    </location>
</feature>
<protein>
    <submittedName>
        <fullName evidence="13">Claudin-7-like</fullName>
    </submittedName>
</protein>
<dbReference type="Pfam" id="PF00822">
    <property type="entry name" value="PMP22_Claudin"/>
    <property type="match status" value="1"/>
</dbReference>
<dbReference type="OrthoDB" id="8928700at2759"/>
<dbReference type="PRINTS" id="PR01077">
    <property type="entry name" value="CLAUDIN"/>
</dbReference>
<dbReference type="Gene3D" id="1.20.140.150">
    <property type="match status" value="1"/>
</dbReference>
<keyword evidence="4" id="KW-0796">Tight junction</keyword>
<dbReference type="InterPro" id="IPR006187">
    <property type="entry name" value="Claudin"/>
</dbReference>
<dbReference type="STRING" id="244447.ENSCSEP00000021509"/>
<proteinExistence type="inferred from homology"/>
<dbReference type="GO" id="GO:0005923">
    <property type="term" value="C:bicellular tight junction"/>
    <property type="evidence" value="ECO:0007669"/>
    <property type="project" value="UniProtKB-SubCell"/>
</dbReference>
<reference evidence="13" key="2">
    <citation type="submission" date="2025-08" db="UniProtKB">
        <authorList>
            <consortium name="Ensembl"/>
        </authorList>
    </citation>
    <scope>IDENTIFICATION</scope>
</reference>
<evidence type="ECO:0000256" key="6">
    <source>
        <dbReference type="ARBA" id="ARBA00022692"/>
    </source>
</evidence>
<feature type="signal peptide" evidence="12">
    <location>
        <begin position="1"/>
        <end position="23"/>
    </location>
</feature>
<feature type="transmembrane region" description="Helical" evidence="11">
    <location>
        <begin position="77"/>
        <end position="96"/>
    </location>
</feature>
<name>A0A3P8W4E8_CYNSE</name>
<evidence type="ECO:0000256" key="3">
    <source>
        <dbReference type="ARBA" id="ARBA00008295"/>
    </source>
</evidence>
<evidence type="ECO:0000256" key="2">
    <source>
        <dbReference type="ARBA" id="ARBA00004651"/>
    </source>
</evidence>
<dbReference type="KEGG" id="csem:103393253"/>
<feature type="transmembrane region" description="Helical" evidence="11">
    <location>
        <begin position="117"/>
        <end position="135"/>
    </location>
</feature>
<evidence type="ECO:0000256" key="11">
    <source>
        <dbReference type="SAM" id="Phobius"/>
    </source>
</evidence>
<dbReference type="GeneID" id="103393253"/>
<keyword evidence="12" id="KW-0732">Signal</keyword>
<evidence type="ECO:0000256" key="5">
    <source>
        <dbReference type="ARBA" id="ARBA00022475"/>
    </source>
</evidence>
<feature type="compositionally biased region" description="Polar residues" evidence="10">
    <location>
        <begin position="194"/>
        <end position="204"/>
    </location>
</feature>
<evidence type="ECO:0000256" key="4">
    <source>
        <dbReference type="ARBA" id="ARBA00022427"/>
    </source>
</evidence>
<comment type="subcellular location">
    <subcellularLocation>
        <location evidence="1">Cell junction</location>
        <location evidence="1">Tight junction</location>
    </subcellularLocation>
    <subcellularLocation>
        <location evidence="2">Cell membrane</location>
        <topology evidence="2">Multi-pass membrane protein</topology>
    </subcellularLocation>
</comment>
<accession>A0A3P8W4E8</accession>
<keyword evidence="7" id="KW-0965">Cell junction</keyword>
<dbReference type="InParanoid" id="A0A3P8W4E8"/>
<dbReference type="InterPro" id="IPR004031">
    <property type="entry name" value="PMP22/EMP/MP20/Claudin"/>
</dbReference>
<organism evidence="13 14">
    <name type="scientific">Cynoglossus semilaevis</name>
    <name type="common">Tongue sole</name>
    <dbReference type="NCBI Taxonomy" id="244447"/>
    <lineage>
        <taxon>Eukaryota</taxon>
        <taxon>Metazoa</taxon>
        <taxon>Chordata</taxon>
        <taxon>Craniata</taxon>
        <taxon>Vertebrata</taxon>
        <taxon>Euteleostomi</taxon>
        <taxon>Actinopterygii</taxon>
        <taxon>Neopterygii</taxon>
        <taxon>Teleostei</taxon>
        <taxon>Neoteleostei</taxon>
        <taxon>Acanthomorphata</taxon>
        <taxon>Carangaria</taxon>
        <taxon>Pleuronectiformes</taxon>
        <taxon>Pleuronectoidei</taxon>
        <taxon>Cynoglossidae</taxon>
        <taxon>Cynoglossinae</taxon>
        <taxon>Cynoglossus</taxon>
    </lineage>
</organism>
<feature type="chain" id="PRO_5017983110" evidence="12">
    <location>
        <begin position="24"/>
        <end position="204"/>
    </location>
</feature>
<keyword evidence="5" id="KW-1003">Cell membrane</keyword>
<dbReference type="AlphaFoldDB" id="A0A3P8W4E8"/>
<keyword evidence="14" id="KW-1185">Reference proteome</keyword>
<sequence length="204" mass="22066">MASSGAQLCGFLLSLIGMATTLAASLMVEWEELVSLSSTRIHAGLWMKCSTTKDSFCCEYHDSLIGLEGSIHVTRSLILVSLVLSALALFFSIVGMKCTRFMDGKDKVKSRTAMSGGIMLIISGLLTIIITSWYTQAVVENFHQTQGPQRPEFGSAIFISLTGGLLTMTGGAFLSCRRCSRSEAPGSNHIKHYQPSTHANSNYV</sequence>